<proteinExistence type="predicted"/>
<gene>
    <name evidence="1" type="ORF">SAMEA2070301_03894</name>
</gene>
<dbReference type="Proteomes" id="UP000185210">
    <property type="component" value="Unassembled WGS sequence"/>
</dbReference>
<evidence type="ECO:0000313" key="2">
    <source>
        <dbReference type="Proteomes" id="UP000185210"/>
    </source>
</evidence>
<organism evidence="1 2">
    <name type="scientific">Mycobacteroides abscessus subsp. abscessus</name>
    <dbReference type="NCBI Taxonomy" id="1185650"/>
    <lineage>
        <taxon>Bacteria</taxon>
        <taxon>Bacillati</taxon>
        <taxon>Actinomycetota</taxon>
        <taxon>Actinomycetes</taxon>
        <taxon>Mycobacteriales</taxon>
        <taxon>Mycobacteriaceae</taxon>
        <taxon>Mycobacteroides</taxon>
        <taxon>Mycobacteroides abscessus</taxon>
    </lineage>
</organism>
<dbReference type="EMBL" id="FSHM01000006">
    <property type="protein sequence ID" value="SIB50442.1"/>
    <property type="molecule type" value="Genomic_DNA"/>
</dbReference>
<protein>
    <submittedName>
        <fullName evidence="1">Uncharacterized protein</fullName>
    </submittedName>
</protein>
<comment type="caution">
    <text evidence="1">The sequence shown here is derived from an EMBL/GenBank/DDBJ whole genome shotgun (WGS) entry which is preliminary data.</text>
</comment>
<reference evidence="1 2" key="1">
    <citation type="submission" date="2016-11" db="EMBL/GenBank/DDBJ databases">
        <authorList>
            <consortium name="Pathogen Informatics"/>
        </authorList>
    </citation>
    <scope>NUCLEOTIDE SEQUENCE [LARGE SCALE GENOMIC DNA]</scope>
    <source>
        <strain evidence="1 2">104</strain>
    </source>
</reference>
<evidence type="ECO:0000313" key="1">
    <source>
        <dbReference type="EMBL" id="SIB50442.1"/>
    </source>
</evidence>
<accession>A0AB38D330</accession>
<dbReference type="AlphaFoldDB" id="A0AB38D330"/>
<dbReference type="RefSeq" id="WP_052544255.1">
    <property type="nucleotide sequence ID" value="NZ_CAACXP010000004.1"/>
</dbReference>
<sequence length="200" mass="21232">MSTTPTAAPSTTALVAVVQDLALQAGAPPAVVSSYGYMTLSTASYLDDRDTCVEDTDPDPVLEAADRELRFAPRAEMGDWIAQNWQWLSSAALALDALSGIAPDPFPAPVPGALAYRNAGGYIAFYAGESCAAVAWAGAVAEARWIRLMTGREASWEELAATNAPAKAAYRHLPAEELVRVRDWILASWEQVDDMASAAA</sequence>
<name>A0AB38D330_9MYCO</name>